<protein>
    <recommendedName>
        <fullName evidence="1">Ribosomal RNA small subunit methyltransferase J</fullName>
        <ecNumber evidence="1">2.1.1.242</ecNumber>
    </recommendedName>
    <alternativeName>
        <fullName evidence="1">16S rRNA m2G1516 methyltransferase</fullName>
    </alternativeName>
    <alternativeName>
        <fullName evidence="1">rRNA (guanine-N(2)-)-methyltransferase</fullName>
    </alternativeName>
</protein>
<comment type="caution">
    <text evidence="1">Lacks conserved residue(s) required for the propagation of feature annotation.</text>
</comment>
<dbReference type="GO" id="GO:0032259">
    <property type="term" value="P:methylation"/>
    <property type="evidence" value="ECO:0007669"/>
    <property type="project" value="UniProtKB-KW"/>
</dbReference>
<accession>A0ABV7HUU4</accession>
<keyword evidence="1" id="KW-0963">Cytoplasm</keyword>
<keyword evidence="1" id="KW-0949">S-adenosyl-L-methionine</keyword>
<feature type="binding site" evidence="1">
    <location>
        <begin position="114"/>
        <end position="115"/>
    </location>
    <ligand>
        <name>S-adenosyl-L-methionine</name>
        <dbReference type="ChEBI" id="CHEBI:59789"/>
    </ligand>
</feature>
<sequence length="273" mass="29371">MVQTVVIVNDAGSNSARRAEAAITARALGAELLLQVNPADLQQPQFALVFAADGVSLQQTGRKVPGPVRVDFLAGAVNHRRLFGGGKGQMIAKAVGVQARVKPHVLDATAGLGRDGFVLATLGCQVTMLERSPLVWALLNDGLQRAHAGADAELSEIINRLSLESVDARDYLCTPPQKSSPPDVIYLDPMFPTRGKSADVKKEMQAFHQVVGADLDAAELLADARALATYRVVVKRPRKAPDLADMTPSYRLEGKSSRFDIYTRQKLPAELNP</sequence>
<feature type="binding site" evidence="1">
    <location>
        <begin position="130"/>
        <end position="131"/>
    </location>
    <ligand>
        <name>S-adenosyl-L-methionine</name>
        <dbReference type="ChEBI" id="CHEBI:59789"/>
    </ligand>
</feature>
<evidence type="ECO:0000313" key="3">
    <source>
        <dbReference type="Proteomes" id="UP001595548"/>
    </source>
</evidence>
<comment type="catalytic activity">
    <reaction evidence="1">
        <text>guanosine(1516) in 16S rRNA + S-adenosyl-L-methionine = N(2)-methylguanosine(1516) in 16S rRNA + S-adenosyl-L-homocysteine + H(+)</text>
        <dbReference type="Rhea" id="RHEA:43220"/>
        <dbReference type="Rhea" id="RHEA-COMP:10412"/>
        <dbReference type="Rhea" id="RHEA-COMP:10413"/>
        <dbReference type="ChEBI" id="CHEBI:15378"/>
        <dbReference type="ChEBI" id="CHEBI:57856"/>
        <dbReference type="ChEBI" id="CHEBI:59789"/>
        <dbReference type="ChEBI" id="CHEBI:74269"/>
        <dbReference type="ChEBI" id="CHEBI:74481"/>
        <dbReference type="EC" id="2.1.1.242"/>
    </reaction>
</comment>
<dbReference type="HAMAP" id="MF_01523">
    <property type="entry name" value="16SrRNA_methyltr_J"/>
    <property type="match status" value="1"/>
</dbReference>
<keyword evidence="1 2" id="KW-0489">Methyltransferase</keyword>
<dbReference type="InterPro" id="IPR007536">
    <property type="entry name" value="16SrRNA_methylTrfase_J"/>
</dbReference>
<dbReference type="GO" id="GO:0008168">
    <property type="term" value="F:methyltransferase activity"/>
    <property type="evidence" value="ECO:0007669"/>
    <property type="project" value="UniProtKB-KW"/>
</dbReference>
<evidence type="ECO:0000313" key="2">
    <source>
        <dbReference type="EMBL" id="MFC3155437.1"/>
    </source>
</evidence>
<name>A0ABV7HUU4_9GAMM</name>
<dbReference type="CDD" id="cd02440">
    <property type="entry name" value="AdoMet_MTases"/>
    <property type="match status" value="1"/>
</dbReference>
<dbReference type="Gene3D" id="3.40.50.150">
    <property type="entry name" value="Vaccinia Virus protein VP39"/>
    <property type="match status" value="1"/>
</dbReference>
<keyword evidence="1" id="KW-0698">rRNA processing</keyword>
<dbReference type="Pfam" id="PF04445">
    <property type="entry name" value="SAM_MT"/>
    <property type="match status" value="1"/>
</dbReference>
<dbReference type="PANTHER" id="PTHR36112:SF1">
    <property type="entry name" value="RIBOSOMAL RNA SMALL SUBUNIT METHYLTRANSFERASE J"/>
    <property type="match status" value="1"/>
</dbReference>
<keyword evidence="1" id="KW-0808">Transferase</keyword>
<dbReference type="EC" id="2.1.1.242" evidence="1"/>
<gene>
    <name evidence="1" type="primary">rsmJ</name>
    <name evidence="2" type="ORF">ACFOEB_09525</name>
</gene>
<keyword evidence="3" id="KW-1185">Reference proteome</keyword>
<proteinExistence type="inferred from homology"/>
<dbReference type="Proteomes" id="UP001595548">
    <property type="component" value="Unassembled WGS sequence"/>
</dbReference>
<comment type="similarity">
    <text evidence="1">Belongs to the methyltransferase superfamily. RsmJ family.</text>
</comment>
<comment type="function">
    <text evidence="1">Specifically methylates the guanosine in position 1516 of 16S rRNA.</text>
</comment>
<dbReference type="InterPro" id="IPR029063">
    <property type="entry name" value="SAM-dependent_MTases_sf"/>
</dbReference>
<organism evidence="2 3">
    <name type="scientific">Gilvimarinus japonicus</name>
    <dbReference type="NCBI Taxonomy" id="1796469"/>
    <lineage>
        <taxon>Bacteria</taxon>
        <taxon>Pseudomonadati</taxon>
        <taxon>Pseudomonadota</taxon>
        <taxon>Gammaproteobacteria</taxon>
        <taxon>Cellvibrionales</taxon>
        <taxon>Cellvibrionaceae</taxon>
        <taxon>Gilvimarinus</taxon>
    </lineage>
</organism>
<dbReference type="RefSeq" id="WP_382416132.1">
    <property type="nucleotide sequence ID" value="NZ_AP031500.1"/>
</dbReference>
<comment type="subcellular location">
    <subcellularLocation>
        <location evidence="1">Cytoplasm</location>
    </subcellularLocation>
</comment>
<dbReference type="EMBL" id="JBHRTL010000006">
    <property type="protein sequence ID" value="MFC3155437.1"/>
    <property type="molecule type" value="Genomic_DNA"/>
</dbReference>
<dbReference type="PANTHER" id="PTHR36112">
    <property type="entry name" value="RIBOSOMAL RNA SMALL SUBUNIT METHYLTRANSFERASE J"/>
    <property type="match status" value="1"/>
</dbReference>
<evidence type="ECO:0000256" key="1">
    <source>
        <dbReference type="HAMAP-Rule" id="MF_01523"/>
    </source>
</evidence>
<dbReference type="SUPFAM" id="SSF53335">
    <property type="entry name" value="S-adenosyl-L-methionine-dependent methyltransferases"/>
    <property type="match status" value="1"/>
</dbReference>
<feature type="binding site" evidence="1">
    <location>
        <position position="188"/>
    </location>
    <ligand>
        <name>S-adenosyl-L-methionine</name>
        <dbReference type="ChEBI" id="CHEBI:59789"/>
    </ligand>
</feature>
<comment type="caution">
    <text evidence="2">The sequence shown here is derived from an EMBL/GenBank/DDBJ whole genome shotgun (WGS) entry which is preliminary data.</text>
</comment>
<reference evidence="3" key="1">
    <citation type="journal article" date="2019" name="Int. J. Syst. Evol. Microbiol.">
        <title>The Global Catalogue of Microorganisms (GCM) 10K type strain sequencing project: providing services to taxonomists for standard genome sequencing and annotation.</title>
        <authorList>
            <consortium name="The Broad Institute Genomics Platform"/>
            <consortium name="The Broad Institute Genome Sequencing Center for Infectious Disease"/>
            <person name="Wu L."/>
            <person name="Ma J."/>
        </authorList>
    </citation>
    <scope>NUCLEOTIDE SEQUENCE [LARGE SCALE GENOMIC DNA]</scope>
    <source>
        <strain evidence="3">KCTC 52141</strain>
    </source>
</reference>